<dbReference type="SUPFAM" id="SSF56176">
    <property type="entry name" value="FAD-binding/transporter-associated domain-like"/>
    <property type="match status" value="1"/>
</dbReference>
<evidence type="ECO:0000313" key="6">
    <source>
        <dbReference type="EMBL" id="RLM97697.1"/>
    </source>
</evidence>
<dbReference type="EMBL" id="PQIB02000009">
    <property type="protein sequence ID" value="RLM97697.1"/>
    <property type="molecule type" value="Genomic_DNA"/>
</dbReference>
<dbReference type="Gene3D" id="3.30.70.2520">
    <property type="match status" value="1"/>
</dbReference>
<dbReference type="InterPro" id="IPR016166">
    <property type="entry name" value="FAD-bd_PCMH"/>
</dbReference>
<keyword evidence="3" id="KW-0560">Oxidoreductase</keyword>
<dbReference type="GO" id="GO:0003885">
    <property type="term" value="F:D-arabinono-1,4-lactone oxidase activity"/>
    <property type="evidence" value="ECO:0007669"/>
    <property type="project" value="InterPro"/>
</dbReference>
<dbReference type="STRING" id="4540.A0A3L6R581"/>
<dbReference type="InterPro" id="IPR007173">
    <property type="entry name" value="ALO_C"/>
</dbReference>
<organism evidence="6 7">
    <name type="scientific">Panicum miliaceum</name>
    <name type="common">Proso millet</name>
    <name type="synonym">Broomcorn millet</name>
    <dbReference type="NCBI Taxonomy" id="4540"/>
    <lineage>
        <taxon>Eukaryota</taxon>
        <taxon>Viridiplantae</taxon>
        <taxon>Streptophyta</taxon>
        <taxon>Embryophyta</taxon>
        <taxon>Tracheophyta</taxon>
        <taxon>Spermatophyta</taxon>
        <taxon>Magnoliopsida</taxon>
        <taxon>Liliopsida</taxon>
        <taxon>Poales</taxon>
        <taxon>Poaceae</taxon>
        <taxon>PACMAD clade</taxon>
        <taxon>Panicoideae</taxon>
        <taxon>Panicodae</taxon>
        <taxon>Paniceae</taxon>
        <taxon>Panicinae</taxon>
        <taxon>Panicum</taxon>
        <taxon>Panicum sect. Panicum</taxon>
    </lineage>
</organism>
<evidence type="ECO:0000259" key="5">
    <source>
        <dbReference type="PROSITE" id="PS51387"/>
    </source>
</evidence>
<dbReference type="AlphaFoldDB" id="A0A3L6R581"/>
<dbReference type="GO" id="GO:0016020">
    <property type="term" value="C:membrane"/>
    <property type="evidence" value="ECO:0007669"/>
    <property type="project" value="InterPro"/>
</dbReference>
<evidence type="ECO:0000313" key="7">
    <source>
        <dbReference type="Proteomes" id="UP000275267"/>
    </source>
</evidence>
<dbReference type="UniPathway" id="UPA00132"/>
<dbReference type="InterPro" id="IPR016169">
    <property type="entry name" value="FAD-bd_PCMH_sub2"/>
</dbReference>
<keyword evidence="7" id="KW-1185">Reference proteome</keyword>
<reference evidence="7" key="1">
    <citation type="journal article" date="2019" name="Nat. Commun.">
        <title>The genome of broomcorn millet.</title>
        <authorList>
            <person name="Zou C."/>
            <person name="Miki D."/>
            <person name="Li D."/>
            <person name="Tang Q."/>
            <person name="Xiao L."/>
            <person name="Rajput S."/>
            <person name="Deng P."/>
            <person name="Jia W."/>
            <person name="Huang R."/>
            <person name="Zhang M."/>
            <person name="Sun Y."/>
            <person name="Hu J."/>
            <person name="Fu X."/>
            <person name="Schnable P.S."/>
            <person name="Li F."/>
            <person name="Zhang H."/>
            <person name="Feng B."/>
            <person name="Zhu X."/>
            <person name="Liu R."/>
            <person name="Schnable J.C."/>
            <person name="Zhu J.-K."/>
            <person name="Zhang H."/>
        </authorList>
    </citation>
    <scope>NUCLEOTIDE SEQUENCE [LARGE SCALE GENOMIC DNA]</scope>
</reference>
<dbReference type="GO" id="GO:0071949">
    <property type="term" value="F:FAD binding"/>
    <property type="evidence" value="ECO:0007669"/>
    <property type="project" value="InterPro"/>
</dbReference>
<proteinExistence type="predicted"/>
<dbReference type="InterPro" id="IPR006094">
    <property type="entry name" value="Oxid_FAD_bind_N"/>
</dbReference>
<name>A0A3L6R581_PANMI</name>
<dbReference type="Pfam" id="PF01565">
    <property type="entry name" value="FAD_binding_4"/>
    <property type="match status" value="1"/>
</dbReference>
<sequence length="678" mass="75666">MRHLLLSRLLLRRGSSPTAHHHLPLLRALSSAPSPVSSDADLRKYAGYALLFLGCGAATYYSFPFPADALHKKAVPFKYAPLPEDLHAVSNWSATHEVHTRVLLQPDSLPALEDALATAHKERRKLRPLGSGLSPNGLALSRAGMVSLALMDKVLDVDLKKKTVTVQAGIRVAELVDALREHGLTLQNFASIREQQVGGFIQVGAHGTGARLPPVDEQVISMKLVTPAKGTIELSKEKDPELFYLARCGLGGLGVVAEVTLQCAERHQLVEHTFVSNADEVRENHKKWLSENKHIKYLWIPYTDAVVVVQCNPPSKWRTPKLTSKYGKDEALQHVRNLYRESLKRYRQGCFPCPFTKNIGDARNPSFLLCNLPELPAMAAARSSSGGRRGSPLAGERRPGQGKARGSGGPAPHRVRPACCPGVRSCPPWPLPGAPPARTETESNDPEIDTLSFTELRDKLLALDPLDKDHVMKVNKAEAEYWKKSEGYRMGWSDEILGFDCGGQQWVSENCFPTGTVAKPSMKDLDYIEKLLQLIEKEDIPAPAPIEQRWTAHSKSPMSPASSSEEDDVFSWVGIIMYLPTSDARQRKEITEEFFNYRSLVQSLWDDYSAYEHWAKIEVPKDKDELAELWARLRKRFPVDAYNKARMELDPNKVLSNAKLEKLFPVLEPVHQAKQRVC</sequence>
<evidence type="ECO:0000256" key="1">
    <source>
        <dbReference type="ARBA" id="ARBA00001974"/>
    </source>
</evidence>
<gene>
    <name evidence="6" type="ORF">C2845_PM06G14710</name>
</gene>
<protein>
    <submittedName>
        <fullName evidence="6">L-galactono-1,4-lactone dehydrogenase 2, mitochondrial</fullName>
    </submittedName>
</protein>
<dbReference type="PROSITE" id="PS51387">
    <property type="entry name" value="FAD_PCMH"/>
    <property type="match status" value="1"/>
</dbReference>
<comment type="caution">
    <text evidence="6">The sequence shown here is derived from an EMBL/GenBank/DDBJ whole genome shotgun (WGS) entry which is preliminary data.</text>
</comment>
<dbReference type="Proteomes" id="UP000275267">
    <property type="component" value="Unassembled WGS sequence"/>
</dbReference>
<dbReference type="Pfam" id="PF04030">
    <property type="entry name" value="ALO"/>
    <property type="match status" value="2"/>
</dbReference>
<evidence type="ECO:0000256" key="4">
    <source>
        <dbReference type="SAM" id="MobiDB-lite"/>
    </source>
</evidence>
<dbReference type="NCBIfam" id="TIGR01676">
    <property type="entry name" value="GLDHase"/>
    <property type="match status" value="1"/>
</dbReference>
<evidence type="ECO:0000256" key="3">
    <source>
        <dbReference type="ARBA" id="ARBA00023002"/>
    </source>
</evidence>
<comment type="cofactor">
    <cofactor evidence="1">
        <name>FAD</name>
        <dbReference type="ChEBI" id="CHEBI:57692"/>
    </cofactor>
</comment>
<dbReference type="Gene3D" id="3.30.43.10">
    <property type="entry name" value="Uridine Diphospho-n-acetylenolpyruvylglucosamine Reductase, domain 2"/>
    <property type="match status" value="1"/>
</dbReference>
<feature type="domain" description="FAD-binding PCMH-type" evidence="5">
    <location>
        <begin position="95"/>
        <end position="266"/>
    </location>
</feature>
<accession>A0A3L6R581</accession>
<dbReference type="OrthoDB" id="610608at2759"/>
<dbReference type="GO" id="GO:0016633">
    <property type="term" value="F:galactonolactone dehydrogenase activity"/>
    <property type="evidence" value="ECO:0007669"/>
    <property type="project" value="InterPro"/>
</dbReference>
<evidence type="ECO:0000256" key="2">
    <source>
        <dbReference type="ARBA" id="ARBA00005147"/>
    </source>
</evidence>
<dbReference type="Gene3D" id="3.30.465.10">
    <property type="match status" value="1"/>
</dbReference>
<dbReference type="PANTHER" id="PTHR43762">
    <property type="entry name" value="L-GULONOLACTONE OXIDASE"/>
    <property type="match status" value="1"/>
</dbReference>
<comment type="pathway">
    <text evidence="2">Cofactor biosynthesis; L-ascorbate biosynthesis.</text>
</comment>
<dbReference type="GO" id="GO:0019853">
    <property type="term" value="P:L-ascorbic acid biosynthetic process"/>
    <property type="evidence" value="ECO:0007669"/>
    <property type="project" value="UniProtKB-UniPathway"/>
</dbReference>
<dbReference type="InterPro" id="IPR016167">
    <property type="entry name" value="FAD-bd_PCMH_sub1"/>
</dbReference>
<dbReference type="InterPro" id="IPR036318">
    <property type="entry name" value="FAD-bd_PCMH-like_sf"/>
</dbReference>
<dbReference type="PANTHER" id="PTHR43762:SF1">
    <property type="entry name" value="D-ARABINONO-1,4-LACTONE OXIDASE"/>
    <property type="match status" value="1"/>
</dbReference>
<dbReference type="PIRSF" id="PIRSF000136">
    <property type="entry name" value="LGO_GLO"/>
    <property type="match status" value="1"/>
</dbReference>
<dbReference type="InterPro" id="IPR010031">
    <property type="entry name" value="FAD_lactone_oxidase-like"/>
</dbReference>
<dbReference type="InterPro" id="IPR010029">
    <property type="entry name" value="GL_DH"/>
</dbReference>
<feature type="region of interest" description="Disordered" evidence="4">
    <location>
        <begin position="381"/>
        <end position="414"/>
    </location>
</feature>